<evidence type="ECO:0000313" key="5">
    <source>
        <dbReference type="EMBL" id="SAL79024.1"/>
    </source>
</evidence>
<evidence type="ECO:0000256" key="1">
    <source>
        <dbReference type="ARBA" id="ARBA00022679"/>
    </source>
</evidence>
<proteinExistence type="predicted"/>
<dbReference type="NCBIfam" id="TIGR03135">
    <property type="entry name" value="malonate_mdcG"/>
    <property type="match status" value="1"/>
</dbReference>
<feature type="domain" description="Phosphoribosyl-dephospho-CoA transferase MdcG C-terminal" evidence="3">
    <location>
        <begin position="87"/>
        <end position="207"/>
    </location>
</feature>
<keyword evidence="6" id="KW-1185">Reference proteome</keyword>
<name>A0A158KD92_9BURK</name>
<dbReference type="AlphaFoldDB" id="A0A158KD92"/>
<organism evidence="5 6">
    <name type="scientific">Caballeronia telluris</name>
    <dbReference type="NCBI Taxonomy" id="326475"/>
    <lineage>
        <taxon>Bacteria</taxon>
        <taxon>Pseudomonadati</taxon>
        <taxon>Pseudomonadota</taxon>
        <taxon>Betaproteobacteria</taxon>
        <taxon>Burkholderiales</taxon>
        <taxon>Burkholderiaceae</taxon>
        <taxon>Caballeronia</taxon>
    </lineage>
</organism>
<keyword evidence="1 5" id="KW-0808">Transferase</keyword>
<keyword evidence="2 5" id="KW-0548">Nucleotidyltransferase</keyword>
<accession>A0A158KD92</accession>
<dbReference type="STRING" id="326475.AWB66_05964"/>
<dbReference type="Proteomes" id="UP000054717">
    <property type="component" value="Unassembled WGS sequence"/>
</dbReference>
<gene>
    <name evidence="5" type="primary">mdcG</name>
    <name evidence="5" type="ORF">AWB66_05964</name>
</gene>
<dbReference type="GO" id="GO:0016779">
    <property type="term" value="F:nucleotidyltransferase activity"/>
    <property type="evidence" value="ECO:0007669"/>
    <property type="project" value="UniProtKB-KW"/>
</dbReference>
<dbReference type="RefSeq" id="WP_087633662.1">
    <property type="nucleotide sequence ID" value="NZ_FCNZ02000047.1"/>
</dbReference>
<evidence type="ECO:0000259" key="3">
    <source>
        <dbReference type="Pfam" id="PF10620"/>
    </source>
</evidence>
<dbReference type="Pfam" id="PF10620">
    <property type="entry name" value="MdcG"/>
    <property type="match status" value="1"/>
</dbReference>
<evidence type="ECO:0000313" key="6">
    <source>
        <dbReference type="Proteomes" id="UP000054717"/>
    </source>
</evidence>
<dbReference type="InterPro" id="IPR049180">
    <property type="entry name" value="MdcG_C"/>
</dbReference>
<sequence>MGRIVTTNVRPHDLLRLAPDAPAFADAPAWVTDALARAPWVVVRRAPRLADAIPIGVRGATRSERFGTWLHPRDVGRVVAPEDLCAAVSGESTLPAFALLRAVAPLLDATGCQWGPTGSMGFELASGITTVTPASDLDLVMRAPEPLAREHAAALFDALSNAARDAATRIDVQIDTGDAAFSLGEFARSTARVMLKSAAGPNLVADPWRAEPLA</sequence>
<evidence type="ECO:0000256" key="2">
    <source>
        <dbReference type="ARBA" id="ARBA00022695"/>
    </source>
</evidence>
<dbReference type="EMBL" id="FCNZ02000047">
    <property type="protein sequence ID" value="SAL79024.1"/>
    <property type="molecule type" value="Genomic_DNA"/>
</dbReference>
<feature type="domain" description="Phosphoribosyl-dephospho-CoA transferase MdcG N-terminal" evidence="4">
    <location>
        <begin position="10"/>
        <end position="81"/>
    </location>
</feature>
<dbReference type="EC" id="2.7.7.66" evidence="5"/>
<evidence type="ECO:0000259" key="4">
    <source>
        <dbReference type="Pfam" id="PF20866"/>
    </source>
</evidence>
<comment type="caution">
    <text evidence="5">The sequence shown here is derived from an EMBL/GenBank/DDBJ whole genome shotgun (WGS) entry which is preliminary data.</text>
</comment>
<dbReference type="InterPro" id="IPR017557">
    <property type="entry name" value="Holo-ACP_synthase"/>
</dbReference>
<dbReference type="NCBIfam" id="NF002332">
    <property type="entry name" value="PRK01293.1"/>
    <property type="match status" value="1"/>
</dbReference>
<reference evidence="5" key="1">
    <citation type="submission" date="2016-01" db="EMBL/GenBank/DDBJ databases">
        <authorList>
            <person name="Peeters Charlotte."/>
        </authorList>
    </citation>
    <scope>NUCLEOTIDE SEQUENCE</scope>
    <source>
        <strain evidence="5">LMG 22936</strain>
    </source>
</reference>
<dbReference type="Pfam" id="PF20866">
    <property type="entry name" value="MdcG_N"/>
    <property type="match status" value="1"/>
</dbReference>
<protein>
    <submittedName>
        <fullName evidence="5">Phosphoribosyl-dephospho-CoA transferase</fullName>
        <ecNumber evidence="5">2.7.7.66</ecNumber>
    </submittedName>
</protein>
<dbReference type="InterPro" id="IPR048903">
    <property type="entry name" value="MdcG_N"/>
</dbReference>